<dbReference type="RefSeq" id="XP_033813039.1">
    <property type="nucleotide sequence ID" value="XM_033957148.1"/>
</dbReference>
<dbReference type="KEGG" id="gsh:117366068"/>
<keyword evidence="2" id="KW-1185">Reference proteome</keyword>
<dbReference type="AlphaFoldDB" id="A0A6P8S4W0"/>
<reference evidence="3" key="1">
    <citation type="submission" date="2025-08" db="UniProtKB">
        <authorList>
            <consortium name="RefSeq"/>
        </authorList>
    </citation>
    <scope>IDENTIFICATION</scope>
</reference>
<proteinExistence type="predicted"/>
<evidence type="ECO:0000313" key="2">
    <source>
        <dbReference type="Proteomes" id="UP000515159"/>
    </source>
</evidence>
<dbReference type="OrthoDB" id="9898731at2759"/>
<evidence type="ECO:0000313" key="3">
    <source>
        <dbReference type="RefSeq" id="XP_033813039.1"/>
    </source>
</evidence>
<feature type="region of interest" description="Disordered" evidence="1">
    <location>
        <begin position="76"/>
        <end position="151"/>
    </location>
</feature>
<name>A0A6P8S4W0_GEOSA</name>
<dbReference type="Proteomes" id="UP000515159">
    <property type="component" value="Chromosome 8"/>
</dbReference>
<evidence type="ECO:0000256" key="1">
    <source>
        <dbReference type="SAM" id="MobiDB-lite"/>
    </source>
</evidence>
<dbReference type="InParanoid" id="A0A6P8S4W0"/>
<organism evidence="2 3">
    <name type="scientific">Geotrypetes seraphini</name>
    <name type="common">Gaboon caecilian</name>
    <name type="synonym">Caecilia seraphini</name>
    <dbReference type="NCBI Taxonomy" id="260995"/>
    <lineage>
        <taxon>Eukaryota</taxon>
        <taxon>Metazoa</taxon>
        <taxon>Chordata</taxon>
        <taxon>Craniata</taxon>
        <taxon>Vertebrata</taxon>
        <taxon>Euteleostomi</taxon>
        <taxon>Amphibia</taxon>
        <taxon>Gymnophiona</taxon>
        <taxon>Geotrypetes</taxon>
    </lineage>
</organism>
<protein>
    <submittedName>
        <fullName evidence="3">Uncharacterized protein LOC117366068 isoform X1</fullName>
    </submittedName>
</protein>
<dbReference type="GeneID" id="117366068"/>
<gene>
    <name evidence="3" type="primary">LOC117366068</name>
</gene>
<sequence>MLVLLSHPCLRWKNLVTMATVTAGTASAEDLACLYGEGYAAVRSSMKTEAEANEGFGAFEAAGDNVQWGEFLASSGQMPLDEGQRDEANEGSDAQLPDAWGSQDWSLADSWRPFSDEEDDTNSGPSLMGGCKDSFHSGQRRHSTQGPWWLGSVGKDEQLEASESVNSHNNMEGLFQKCFPIPSFISSRPYFKGEDQTLEKLLSTGSHENQALTRQAIQFWRSLWDSTSTVKVGSSQPGLQFLQAYHTSLDINPIDTDHAEPVVDVPSKAQKKDKSIVLSSVSRCDQELKLSKGAGIFVHMNGFSPSHHLQALFQQWTQSSGKKKLKLAYEFNRSLLV</sequence>
<accession>A0A6P8S4W0</accession>